<dbReference type="SUPFAM" id="SSF55874">
    <property type="entry name" value="ATPase domain of HSP90 chaperone/DNA topoisomerase II/histidine kinase"/>
    <property type="match status" value="1"/>
</dbReference>
<dbReference type="InterPro" id="IPR005467">
    <property type="entry name" value="His_kinase_dom"/>
</dbReference>
<dbReference type="SUPFAM" id="SSF158472">
    <property type="entry name" value="HAMP domain-like"/>
    <property type="match status" value="1"/>
</dbReference>
<dbReference type="Proteomes" id="UP000321424">
    <property type="component" value="Unassembled WGS sequence"/>
</dbReference>
<dbReference type="EMBL" id="BJXA01000001">
    <property type="protein sequence ID" value="GEM35720.1"/>
    <property type="molecule type" value="Genomic_DNA"/>
</dbReference>
<gene>
    <name evidence="13" type="ORF">NN4_02390</name>
</gene>
<dbReference type="EC" id="2.7.13.3" evidence="3"/>
<feature type="domain" description="HAMP" evidence="12">
    <location>
        <begin position="180"/>
        <end position="232"/>
    </location>
</feature>
<feature type="compositionally biased region" description="Basic and acidic residues" evidence="10">
    <location>
        <begin position="80"/>
        <end position="89"/>
    </location>
</feature>
<evidence type="ECO:0000259" key="12">
    <source>
        <dbReference type="PROSITE" id="PS50885"/>
    </source>
</evidence>
<dbReference type="InterPro" id="IPR004358">
    <property type="entry name" value="Sig_transdc_His_kin-like_C"/>
</dbReference>
<dbReference type="InterPro" id="IPR036097">
    <property type="entry name" value="HisK_dim/P_sf"/>
</dbReference>
<evidence type="ECO:0000256" key="8">
    <source>
        <dbReference type="ARBA" id="ARBA00022989"/>
    </source>
</evidence>
<dbReference type="SMART" id="SM00388">
    <property type="entry name" value="HisKA"/>
    <property type="match status" value="1"/>
</dbReference>
<dbReference type="Pfam" id="PF00672">
    <property type="entry name" value="HAMP"/>
    <property type="match status" value="1"/>
</dbReference>
<dbReference type="CDD" id="cd06225">
    <property type="entry name" value="HAMP"/>
    <property type="match status" value="1"/>
</dbReference>
<comment type="catalytic activity">
    <reaction evidence="1">
        <text>ATP + protein L-histidine = ADP + protein N-phospho-L-histidine.</text>
        <dbReference type="EC" id="2.7.13.3"/>
    </reaction>
</comment>
<sequence>MSTNPAVPDEGLAQGNLSAQNDSTHSAHDQPAVQNDTSSPAKVSAQNVGAQRSTATDDGSLKLDGTADVHTAGVVRRGRARGEADDDHPSASGLNRGRDFGPVQRRTLVDQLRAISDKVAEVLPRPLDRVRSIKLKLAILMLCAGGIAFGYFRFKIGWLPPKTTLASVAIALVASQFLAHGITRPLREMTAAAKTMAHGDYTRRVRATSRDEVGQLAEAFNQMAADLAAADQQRRDLIANVSHELRTPITALNALLENVVDGVSEPDPKTLRTALAQTERLSLLVSELLDLSSIEAGAFPLDRESLDVAPLLAEVVAEADVAAAALGRGVRFTTDVQPSTIRVFADSARLHQVLLNLLDNAARHGPAGGEVRVTARRQSGKLVIEVADDGPGIPPAERARVFDRFTRGGRTDGGGTGLGLAISRWIVDLHGGTIAVADPGSRIRVVLPGH</sequence>
<keyword evidence="8" id="KW-0472">Membrane</keyword>
<dbReference type="PROSITE" id="PS50885">
    <property type="entry name" value="HAMP"/>
    <property type="match status" value="1"/>
</dbReference>
<keyword evidence="6" id="KW-0812">Transmembrane</keyword>
<dbReference type="GO" id="GO:0000155">
    <property type="term" value="F:phosphorelay sensor kinase activity"/>
    <property type="evidence" value="ECO:0007669"/>
    <property type="project" value="InterPro"/>
</dbReference>
<feature type="compositionally biased region" description="Polar residues" evidence="10">
    <location>
        <begin position="15"/>
        <end position="24"/>
    </location>
</feature>
<accession>A0A511M509</accession>
<dbReference type="Gene3D" id="3.30.565.10">
    <property type="entry name" value="Histidine kinase-like ATPase, C-terminal domain"/>
    <property type="match status" value="1"/>
</dbReference>
<evidence type="ECO:0000256" key="7">
    <source>
        <dbReference type="ARBA" id="ARBA00022777"/>
    </source>
</evidence>
<dbReference type="PANTHER" id="PTHR43711:SF32">
    <property type="entry name" value="SENSOR-TYPE HISTIDINE KINASE PRRB"/>
    <property type="match status" value="1"/>
</dbReference>
<comment type="subcellular location">
    <subcellularLocation>
        <location evidence="2">Cell membrane</location>
    </subcellularLocation>
</comment>
<keyword evidence="8" id="KW-1133">Transmembrane helix</keyword>
<reference evidence="13 14" key="1">
    <citation type="submission" date="2019-07" db="EMBL/GenBank/DDBJ databases">
        <title>Whole genome shotgun sequence of Nocardia ninae NBRC 108245.</title>
        <authorList>
            <person name="Hosoyama A."/>
            <person name="Uohara A."/>
            <person name="Ohji S."/>
            <person name="Ichikawa N."/>
        </authorList>
    </citation>
    <scope>NUCLEOTIDE SEQUENCE [LARGE SCALE GENOMIC DNA]</scope>
    <source>
        <strain evidence="13 14">NBRC 108245</strain>
    </source>
</reference>
<keyword evidence="4" id="KW-0597">Phosphoprotein</keyword>
<organism evidence="13 14">
    <name type="scientific">Nocardia ninae NBRC 108245</name>
    <dbReference type="NCBI Taxonomy" id="1210091"/>
    <lineage>
        <taxon>Bacteria</taxon>
        <taxon>Bacillati</taxon>
        <taxon>Actinomycetota</taxon>
        <taxon>Actinomycetes</taxon>
        <taxon>Mycobacteriales</taxon>
        <taxon>Nocardiaceae</taxon>
        <taxon>Nocardia</taxon>
    </lineage>
</organism>
<evidence type="ECO:0000256" key="9">
    <source>
        <dbReference type="ARBA" id="ARBA00023012"/>
    </source>
</evidence>
<dbReference type="Pfam" id="PF00512">
    <property type="entry name" value="HisKA"/>
    <property type="match status" value="1"/>
</dbReference>
<evidence type="ECO:0000313" key="14">
    <source>
        <dbReference type="Proteomes" id="UP000321424"/>
    </source>
</evidence>
<dbReference type="AlphaFoldDB" id="A0A511M509"/>
<dbReference type="FunFam" id="1.10.287.130:FF:000001">
    <property type="entry name" value="Two-component sensor histidine kinase"/>
    <property type="match status" value="1"/>
</dbReference>
<protein>
    <recommendedName>
        <fullName evidence="3">histidine kinase</fullName>
        <ecNumber evidence="3">2.7.13.3</ecNumber>
    </recommendedName>
</protein>
<proteinExistence type="predicted"/>
<name>A0A511M509_9NOCA</name>
<evidence type="ECO:0000256" key="1">
    <source>
        <dbReference type="ARBA" id="ARBA00000085"/>
    </source>
</evidence>
<evidence type="ECO:0000256" key="10">
    <source>
        <dbReference type="SAM" id="MobiDB-lite"/>
    </source>
</evidence>
<dbReference type="SMART" id="SM00387">
    <property type="entry name" value="HATPase_c"/>
    <property type="match status" value="1"/>
</dbReference>
<dbReference type="PANTHER" id="PTHR43711">
    <property type="entry name" value="TWO-COMPONENT HISTIDINE KINASE"/>
    <property type="match status" value="1"/>
</dbReference>
<evidence type="ECO:0000313" key="13">
    <source>
        <dbReference type="EMBL" id="GEM35720.1"/>
    </source>
</evidence>
<feature type="domain" description="Histidine kinase" evidence="11">
    <location>
        <begin position="240"/>
        <end position="450"/>
    </location>
</feature>
<keyword evidence="5" id="KW-0808">Transferase</keyword>
<dbReference type="InterPro" id="IPR050736">
    <property type="entry name" value="Sensor_HK_Regulatory"/>
</dbReference>
<evidence type="ECO:0000256" key="6">
    <source>
        <dbReference type="ARBA" id="ARBA00022692"/>
    </source>
</evidence>
<feature type="region of interest" description="Disordered" evidence="10">
    <location>
        <begin position="1"/>
        <end position="102"/>
    </location>
</feature>
<dbReference type="CDD" id="cd00082">
    <property type="entry name" value="HisKA"/>
    <property type="match status" value="1"/>
</dbReference>
<dbReference type="PRINTS" id="PR00344">
    <property type="entry name" value="BCTRLSENSOR"/>
</dbReference>
<evidence type="ECO:0000256" key="2">
    <source>
        <dbReference type="ARBA" id="ARBA00004236"/>
    </source>
</evidence>
<dbReference type="SMART" id="SM00304">
    <property type="entry name" value="HAMP"/>
    <property type="match status" value="1"/>
</dbReference>
<dbReference type="InterPro" id="IPR003594">
    <property type="entry name" value="HATPase_dom"/>
</dbReference>
<dbReference type="GO" id="GO:0005886">
    <property type="term" value="C:plasma membrane"/>
    <property type="evidence" value="ECO:0007669"/>
    <property type="project" value="UniProtKB-SubCell"/>
</dbReference>
<dbReference type="Pfam" id="PF02518">
    <property type="entry name" value="HATPase_c"/>
    <property type="match status" value="1"/>
</dbReference>
<dbReference type="InterPro" id="IPR036890">
    <property type="entry name" value="HATPase_C_sf"/>
</dbReference>
<dbReference type="Gene3D" id="1.10.287.130">
    <property type="match status" value="1"/>
</dbReference>
<keyword evidence="9" id="KW-0902">Two-component regulatory system</keyword>
<dbReference type="CDD" id="cd00075">
    <property type="entry name" value="HATPase"/>
    <property type="match status" value="1"/>
</dbReference>
<dbReference type="InterPro" id="IPR003660">
    <property type="entry name" value="HAMP_dom"/>
</dbReference>
<evidence type="ECO:0000256" key="5">
    <source>
        <dbReference type="ARBA" id="ARBA00022679"/>
    </source>
</evidence>
<keyword evidence="7" id="KW-0418">Kinase</keyword>
<feature type="compositionally biased region" description="Polar residues" evidence="10">
    <location>
        <begin position="32"/>
        <end position="57"/>
    </location>
</feature>
<dbReference type="Gene3D" id="6.10.340.10">
    <property type="match status" value="1"/>
</dbReference>
<comment type="caution">
    <text evidence="13">The sequence shown here is derived from an EMBL/GenBank/DDBJ whole genome shotgun (WGS) entry which is preliminary data.</text>
</comment>
<dbReference type="PROSITE" id="PS50109">
    <property type="entry name" value="HIS_KIN"/>
    <property type="match status" value="1"/>
</dbReference>
<keyword evidence="14" id="KW-1185">Reference proteome</keyword>
<evidence type="ECO:0000256" key="3">
    <source>
        <dbReference type="ARBA" id="ARBA00012438"/>
    </source>
</evidence>
<dbReference type="SUPFAM" id="SSF47384">
    <property type="entry name" value="Homodimeric domain of signal transducing histidine kinase"/>
    <property type="match status" value="1"/>
</dbReference>
<dbReference type="InterPro" id="IPR003661">
    <property type="entry name" value="HisK_dim/P_dom"/>
</dbReference>
<evidence type="ECO:0000256" key="4">
    <source>
        <dbReference type="ARBA" id="ARBA00022553"/>
    </source>
</evidence>
<evidence type="ECO:0000259" key="11">
    <source>
        <dbReference type="PROSITE" id="PS50109"/>
    </source>
</evidence>